<organism evidence="1 2">
    <name type="scientific">Smallanthus sonchifolius</name>
    <dbReference type="NCBI Taxonomy" id="185202"/>
    <lineage>
        <taxon>Eukaryota</taxon>
        <taxon>Viridiplantae</taxon>
        <taxon>Streptophyta</taxon>
        <taxon>Embryophyta</taxon>
        <taxon>Tracheophyta</taxon>
        <taxon>Spermatophyta</taxon>
        <taxon>Magnoliopsida</taxon>
        <taxon>eudicotyledons</taxon>
        <taxon>Gunneridae</taxon>
        <taxon>Pentapetalae</taxon>
        <taxon>asterids</taxon>
        <taxon>campanulids</taxon>
        <taxon>Asterales</taxon>
        <taxon>Asteraceae</taxon>
        <taxon>Asteroideae</taxon>
        <taxon>Heliantheae alliance</taxon>
        <taxon>Millerieae</taxon>
        <taxon>Smallanthus</taxon>
    </lineage>
</organism>
<protein>
    <submittedName>
        <fullName evidence="1">Uncharacterized protein</fullName>
    </submittedName>
</protein>
<name>A0ACB9ARP2_9ASTR</name>
<sequence>MGAGHNHLHHIVGNVLKKSKTESVTSWNEKQEEYSHDNNKLIKEKIDCAKEENSNNGRSTTLQTNVPNLLNGSAGNLVTPESVQKQEFKMSGCDKSSHSSSKKNSQLISNTCTVALAAENYYYFIWLMGRRSSFIDMECTLQSYLNIVVLVEEVVVSQLTIFDKTKKICDFVQTGVEQDKNRGVISVKIGGSSSGSTKTGIDLAHALIVVMEYRHGIMILRPALTIGGAYGAYPLLARNHVIIDALSKWLQYTWFSDRVVALASMWTIQHQQLMSVRKRVVIQVLSEWKDHPPDDAIWEYIDELQLGVMDFWIGLHLYNANGHIKLSNGFDFEGIPGSNQLLGVLFATK</sequence>
<accession>A0ACB9ARP2</accession>
<reference evidence="2" key="1">
    <citation type="journal article" date="2022" name="Mol. Ecol. Resour.">
        <title>The genomes of chicory, endive, great burdock and yacon provide insights into Asteraceae palaeo-polyploidization history and plant inulin production.</title>
        <authorList>
            <person name="Fan W."/>
            <person name="Wang S."/>
            <person name="Wang H."/>
            <person name="Wang A."/>
            <person name="Jiang F."/>
            <person name="Liu H."/>
            <person name="Zhao H."/>
            <person name="Xu D."/>
            <person name="Zhang Y."/>
        </authorList>
    </citation>
    <scope>NUCLEOTIDE SEQUENCE [LARGE SCALE GENOMIC DNA]</scope>
    <source>
        <strain evidence="2">cv. Yunnan</strain>
    </source>
</reference>
<evidence type="ECO:0000313" key="1">
    <source>
        <dbReference type="EMBL" id="KAI3712136.1"/>
    </source>
</evidence>
<proteinExistence type="predicted"/>
<gene>
    <name evidence="1" type="ORF">L1987_70685</name>
</gene>
<evidence type="ECO:0000313" key="2">
    <source>
        <dbReference type="Proteomes" id="UP001056120"/>
    </source>
</evidence>
<reference evidence="1 2" key="2">
    <citation type="journal article" date="2022" name="Mol. Ecol. Resour.">
        <title>The genomes of chicory, endive, great burdock and yacon provide insights into Asteraceae paleo-polyploidization history and plant inulin production.</title>
        <authorList>
            <person name="Fan W."/>
            <person name="Wang S."/>
            <person name="Wang H."/>
            <person name="Wang A."/>
            <person name="Jiang F."/>
            <person name="Liu H."/>
            <person name="Zhao H."/>
            <person name="Xu D."/>
            <person name="Zhang Y."/>
        </authorList>
    </citation>
    <scope>NUCLEOTIDE SEQUENCE [LARGE SCALE GENOMIC DNA]</scope>
    <source>
        <strain evidence="2">cv. Yunnan</strain>
        <tissue evidence="1">Leaves</tissue>
    </source>
</reference>
<dbReference type="EMBL" id="CM042041">
    <property type="protein sequence ID" value="KAI3712136.1"/>
    <property type="molecule type" value="Genomic_DNA"/>
</dbReference>
<keyword evidence="2" id="KW-1185">Reference proteome</keyword>
<dbReference type="Proteomes" id="UP001056120">
    <property type="component" value="Linkage Group LG24"/>
</dbReference>
<comment type="caution">
    <text evidence="1">The sequence shown here is derived from an EMBL/GenBank/DDBJ whole genome shotgun (WGS) entry which is preliminary data.</text>
</comment>